<keyword evidence="1" id="KW-0378">Hydrolase</keyword>
<dbReference type="GO" id="GO:0043139">
    <property type="term" value="F:5'-3' DNA helicase activity"/>
    <property type="evidence" value="ECO:0007669"/>
    <property type="project" value="UniProtKB-EC"/>
</dbReference>
<evidence type="ECO:0000313" key="4">
    <source>
        <dbReference type="EMBL" id="KAJ0210439.1"/>
    </source>
</evidence>
<organism evidence="4 5">
    <name type="scientific">Lactuca sativa</name>
    <name type="common">Garden lettuce</name>
    <dbReference type="NCBI Taxonomy" id="4236"/>
    <lineage>
        <taxon>Eukaryota</taxon>
        <taxon>Viridiplantae</taxon>
        <taxon>Streptophyta</taxon>
        <taxon>Embryophyta</taxon>
        <taxon>Tracheophyta</taxon>
        <taxon>Spermatophyta</taxon>
        <taxon>Magnoliopsida</taxon>
        <taxon>eudicotyledons</taxon>
        <taxon>Gunneridae</taxon>
        <taxon>Pentapetalae</taxon>
        <taxon>asterids</taxon>
        <taxon>campanulids</taxon>
        <taxon>Asterales</taxon>
        <taxon>Asteraceae</taxon>
        <taxon>Cichorioideae</taxon>
        <taxon>Cichorieae</taxon>
        <taxon>Lactucinae</taxon>
        <taxon>Lactuca</taxon>
    </lineage>
</organism>
<dbReference type="GO" id="GO:0006281">
    <property type="term" value="P:DNA repair"/>
    <property type="evidence" value="ECO:0007669"/>
    <property type="project" value="UniProtKB-KW"/>
</dbReference>
<reference evidence="4 5" key="1">
    <citation type="journal article" date="2017" name="Nat. Commun.">
        <title>Genome assembly with in vitro proximity ligation data and whole-genome triplication in lettuce.</title>
        <authorList>
            <person name="Reyes-Chin-Wo S."/>
            <person name="Wang Z."/>
            <person name="Yang X."/>
            <person name="Kozik A."/>
            <person name="Arikit S."/>
            <person name="Song C."/>
            <person name="Xia L."/>
            <person name="Froenicke L."/>
            <person name="Lavelle D.O."/>
            <person name="Truco M.J."/>
            <person name="Xia R."/>
            <person name="Zhu S."/>
            <person name="Xu C."/>
            <person name="Xu H."/>
            <person name="Xu X."/>
            <person name="Cox K."/>
            <person name="Korf I."/>
            <person name="Meyers B.C."/>
            <person name="Michelmore R.W."/>
        </authorList>
    </citation>
    <scope>NUCLEOTIDE SEQUENCE [LARGE SCALE GENOMIC DNA]</scope>
    <source>
        <strain evidence="5">cv. Salinas</strain>
        <tissue evidence="4">Seedlings</tissue>
    </source>
</reference>
<dbReference type="GO" id="GO:0000723">
    <property type="term" value="P:telomere maintenance"/>
    <property type="evidence" value="ECO:0007669"/>
    <property type="project" value="InterPro"/>
</dbReference>
<dbReference type="Pfam" id="PF05970">
    <property type="entry name" value="PIF1"/>
    <property type="match status" value="1"/>
</dbReference>
<keyword evidence="1" id="KW-0067">ATP-binding</keyword>
<keyword evidence="1" id="KW-0233">DNA recombination</keyword>
<keyword evidence="1" id="KW-0227">DNA damage</keyword>
<name>A0A9R1XHR0_LACSA</name>
<keyword evidence="1" id="KW-0347">Helicase</keyword>
<dbReference type="Gene3D" id="3.40.50.300">
    <property type="entry name" value="P-loop containing nucleotide triphosphate hydrolases"/>
    <property type="match status" value="1"/>
</dbReference>
<keyword evidence="5" id="KW-1185">Reference proteome</keyword>
<evidence type="ECO:0000256" key="2">
    <source>
        <dbReference type="SAM" id="Phobius"/>
    </source>
</evidence>
<protein>
    <recommendedName>
        <fullName evidence="1">ATP-dependent DNA helicase</fullName>
        <ecNumber evidence="1">5.6.2.3</ecNumber>
    </recommendedName>
</protein>
<dbReference type="GO" id="GO:0006310">
    <property type="term" value="P:DNA recombination"/>
    <property type="evidence" value="ECO:0007669"/>
    <property type="project" value="UniProtKB-KW"/>
</dbReference>
<feature type="transmembrane region" description="Helical" evidence="2">
    <location>
        <begin position="116"/>
        <end position="134"/>
    </location>
</feature>
<gene>
    <name evidence="4" type="ORF">LSAT_V11C400164510</name>
</gene>
<comment type="cofactor">
    <cofactor evidence="1">
        <name>Mg(2+)</name>
        <dbReference type="ChEBI" id="CHEBI:18420"/>
    </cofactor>
</comment>
<dbReference type="EMBL" id="NBSK02000004">
    <property type="protein sequence ID" value="KAJ0210439.1"/>
    <property type="molecule type" value="Genomic_DNA"/>
</dbReference>
<dbReference type="EC" id="5.6.2.3" evidence="1"/>
<evidence type="ECO:0000259" key="3">
    <source>
        <dbReference type="Pfam" id="PF05970"/>
    </source>
</evidence>
<dbReference type="GO" id="GO:0005524">
    <property type="term" value="F:ATP binding"/>
    <property type="evidence" value="ECO:0007669"/>
    <property type="project" value="UniProtKB-KW"/>
</dbReference>
<comment type="catalytic activity">
    <reaction evidence="1">
        <text>ATP + H2O = ADP + phosphate + H(+)</text>
        <dbReference type="Rhea" id="RHEA:13065"/>
        <dbReference type="ChEBI" id="CHEBI:15377"/>
        <dbReference type="ChEBI" id="CHEBI:15378"/>
        <dbReference type="ChEBI" id="CHEBI:30616"/>
        <dbReference type="ChEBI" id="CHEBI:43474"/>
        <dbReference type="ChEBI" id="CHEBI:456216"/>
        <dbReference type="EC" id="5.6.2.3"/>
    </reaction>
</comment>
<keyword evidence="2" id="KW-1133">Transmembrane helix</keyword>
<proteinExistence type="inferred from homology"/>
<dbReference type="Proteomes" id="UP000235145">
    <property type="component" value="Unassembled WGS sequence"/>
</dbReference>
<dbReference type="InterPro" id="IPR010285">
    <property type="entry name" value="DNA_helicase_pif1-like_DEAD"/>
</dbReference>
<dbReference type="GO" id="GO:0016787">
    <property type="term" value="F:hydrolase activity"/>
    <property type="evidence" value="ECO:0007669"/>
    <property type="project" value="UniProtKB-KW"/>
</dbReference>
<feature type="domain" description="DNA helicase Pif1-like DEAD-box helicase" evidence="3">
    <location>
        <begin position="77"/>
        <end position="165"/>
    </location>
</feature>
<dbReference type="PANTHER" id="PTHR10492:SF96">
    <property type="entry name" value="ATP-DEPENDENT DNA HELICASE"/>
    <property type="match status" value="1"/>
</dbReference>
<keyword evidence="1" id="KW-0234">DNA repair</keyword>
<comment type="similarity">
    <text evidence="1">Belongs to the helicase family.</text>
</comment>
<keyword evidence="2" id="KW-0472">Membrane</keyword>
<keyword evidence="2" id="KW-0812">Transmembrane</keyword>
<keyword evidence="1" id="KW-0547">Nucleotide-binding</keyword>
<dbReference type="AlphaFoldDB" id="A0A9R1XHR0"/>
<comment type="caution">
    <text evidence="4">The sequence shown here is derived from an EMBL/GenBank/DDBJ whole genome shotgun (WGS) entry which is preliminary data.</text>
</comment>
<accession>A0A9R1XHR0</accession>
<dbReference type="InterPro" id="IPR027417">
    <property type="entry name" value="P-loop_NTPase"/>
</dbReference>
<sequence>MQTYSTYQIIPDTNIIEQQVLLEIQKTLLASTPSKSLADFGLPLPSSSVLAVLKNRLLLEETSYDKQSLASQYTYMVHEYVVKATEDKRQILLFLYGHGGTGKMFMWTTLLSYLRSIGKIVLAVAASGIASLLLPSGRTAHSRFVIPIDLTDKSSCNIKKNTTCRAVENYIHDNLG</sequence>
<evidence type="ECO:0000256" key="1">
    <source>
        <dbReference type="RuleBase" id="RU363044"/>
    </source>
</evidence>
<evidence type="ECO:0000313" key="5">
    <source>
        <dbReference type="Proteomes" id="UP000235145"/>
    </source>
</evidence>
<dbReference type="PANTHER" id="PTHR10492">
    <property type="match status" value="1"/>
</dbReference>